<dbReference type="Proteomes" id="UP000195521">
    <property type="component" value="Unassembled WGS sequence"/>
</dbReference>
<feature type="coiled-coil region" evidence="1">
    <location>
        <begin position="18"/>
        <end position="46"/>
    </location>
</feature>
<dbReference type="EMBL" id="BDQF01000011">
    <property type="protein sequence ID" value="GAW81512.1"/>
    <property type="molecule type" value="Genomic_DNA"/>
</dbReference>
<comment type="caution">
    <text evidence="2">The sequence shown here is derived from an EMBL/GenBank/DDBJ whole genome shotgun (WGS) entry which is preliminary data.</text>
</comment>
<reference evidence="3" key="1">
    <citation type="submission" date="2017-04" db="EMBL/GenBank/DDBJ databases">
        <title>Plasmodium gonderi genome.</title>
        <authorList>
            <person name="Arisue N."/>
            <person name="Honma H."/>
            <person name="Kawai S."/>
            <person name="Tougan T."/>
            <person name="Tanabe K."/>
            <person name="Horii T."/>
        </authorList>
    </citation>
    <scope>NUCLEOTIDE SEQUENCE [LARGE SCALE GENOMIC DNA]</scope>
    <source>
        <strain evidence="3">ATCC 30045</strain>
    </source>
</reference>
<sequence>MDENKKVFYNYVDNMHTKNEEIHKILEMKEKIKKEEEKKIEESQRIIKNNQVSINTVENAHKNKELICINLKKEISIQKKKLQNMNALLSELPTVIQGEEDKYNEFKNKSLREIDELKNNLESPFYIRNNDDIWDKIKKCQMNIDQLNNEIQETYNELNLLNTEYNTSKEKFQDLVELERNKNKKLKKISVALQFIQNFKKGTNGKENDEDDLKKKMEEINDLYK</sequence>
<name>A0A1Y1JL36_PLAGO</name>
<organism evidence="2 3">
    <name type="scientific">Plasmodium gonderi</name>
    <dbReference type="NCBI Taxonomy" id="77519"/>
    <lineage>
        <taxon>Eukaryota</taxon>
        <taxon>Sar</taxon>
        <taxon>Alveolata</taxon>
        <taxon>Apicomplexa</taxon>
        <taxon>Aconoidasida</taxon>
        <taxon>Haemosporida</taxon>
        <taxon>Plasmodiidae</taxon>
        <taxon>Plasmodium</taxon>
        <taxon>Plasmodium (Plasmodium)</taxon>
    </lineage>
</organism>
<proteinExistence type="predicted"/>
<accession>A0A1Y1JL36</accession>
<protein>
    <submittedName>
        <fullName evidence="2">Uncharacterized protein</fullName>
    </submittedName>
</protein>
<keyword evidence="1" id="KW-0175">Coiled coil</keyword>
<keyword evidence="3" id="KW-1185">Reference proteome</keyword>
<dbReference type="OMA" id="NMHKKNE"/>
<dbReference type="OrthoDB" id="385064at2759"/>
<dbReference type="GeneID" id="39748235"/>
<feature type="coiled-coil region" evidence="1">
    <location>
        <begin position="137"/>
        <end position="171"/>
    </location>
</feature>
<evidence type="ECO:0000256" key="1">
    <source>
        <dbReference type="SAM" id="Coils"/>
    </source>
</evidence>
<gene>
    <name evidence="2" type="ORF">PGO_102700</name>
</gene>
<evidence type="ECO:0000313" key="2">
    <source>
        <dbReference type="EMBL" id="GAW81512.1"/>
    </source>
</evidence>
<evidence type="ECO:0000313" key="3">
    <source>
        <dbReference type="Proteomes" id="UP000195521"/>
    </source>
</evidence>
<dbReference type="AlphaFoldDB" id="A0A1Y1JL36"/>
<dbReference type="RefSeq" id="XP_028544101.1">
    <property type="nucleotide sequence ID" value="XM_028688300.1"/>
</dbReference>